<organism evidence="17 18">
    <name type="scientific">Candidatus Desulfosporosinus infrequens</name>
    <dbReference type="NCBI Taxonomy" id="2043169"/>
    <lineage>
        <taxon>Bacteria</taxon>
        <taxon>Bacillati</taxon>
        <taxon>Bacillota</taxon>
        <taxon>Clostridia</taxon>
        <taxon>Eubacteriales</taxon>
        <taxon>Desulfitobacteriaceae</taxon>
        <taxon>Desulfosporosinus</taxon>
    </lineage>
</organism>
<feature type="binding site" evidence="15">
    <location>
        <begin position="76"/>
        <end position="77"/>
    </location>
    <ligand>
        <name>ATP</name>
        <dbReference type="ChEBI" id="CHEBI:30616"/>
    </ligand>
</feature>
<evidence type="ECO:0000256" key="8">
    <source>
        <dbReference type="ARBA" id="ARBA00022723"/>
    </source>
</evidence>
<comment type="subcellular location">
    <subcellularLocation>
        <location evidence="3 15">Cytoplasm</location>
    </subcellularLocation>
</comment>
<feature type="binding site" evidence="15">
    <location>
        <position position="166"/>
    </location>
    <ligand>
        <name>substrate</name>
        <note>ligand shared between dimeric partners</note>
    </ligand>
</feature>
<dbReference type="GO" id="GO:0070095">
    <property type="term" value="F:fructose-6-phosphate binding"/>
    <property type="evidence" value="ECO:0007669"/>
    <property type="project" value="TreeGrafter"/>
</dbReference>
<dbReference type="UniPathway" id="UPA00109">
    <property type="reaction ID" value="UER00182"/>
</dbReference>
<dbReference type="PANTHER" id="PTHR13697">
    <property type="entry name" value="PHOSPHOFRUCTOKINASE"/>
    <property type="match status" value="1"/>
</dbReference>
<feature type="binding site" evidence="15">
    <location>
        <begin position="25"/>
        <end position="29"/>
    </location>
    <ligand>
        <name>ADP</name>
        <dbReference type="ChEBI" id="CHEBI:456216"/>
        <note>allosteric activator; ligand shared between dimeric partners</note>
    </ligand>
</feature>
<dbReference type="InterPro" id="IPR012003">
    <property type="entry name" value="ATP_PFK_prok-type"/>
</dbReference>
<feature type="active site" description="Proton acceptor" evidence="15">
    <location>
        <position position="131"/>
    </location>
</feature>
<dbReference type="GO" id="GO:0005524">
    <property type="term" value="F:ATP binding"/>
    <property type="evidence" value="ECO:0007669"/>
    <property type="project" value="UniProtKB-UniRule"/>
</dbReference>
<keyword evidence="12 15" id="KW-0460">Magnesium</keyword>
<keyword evidence="9 15" id="KW-0547">Nucleotide-binding</keyword>
<comment type="function">
    <text evidence="2 15">Catalyzes the phosphorylation of D-fructose 6-phosphate to fructose 1,6-bisphosphate by ATP, the first committing step of glycolysis.</text>
</comment>
<feature type="binding site" description="in other chain" evidence="15">
    <location>
        <begin position="173"/>
        <end position="175"/>
    </location>
    <ligand>
        <name>substrate</name>
        <note>ligand shared between dimeric partners</note>
    </ligand>
</feature>
<comment type="cofactor">
    <cofactor evidence="1 15">
        <name>Mg(2+)</name>
        <dbReference type="ChEBI" id="CHEBI:18420"/>
    </cofactor>
</comment>
<dbReference type="InterPro" id="IPR000023">
    <property type="entry name" value="Phosphofructokinase_dom"/>
</dbReference>
<evidence type="ECO:0000256" key="7">
    <source>
        <dbReference type="ARBA" id="ARBA00022679"/>
    </source>
</evidence>
<reference evidence="18" key="1">
    <citation type="submission" date="2018-02" db="EMBL/GenBank/DDBJ databases">
        <authorList>
            <person name="Hausmann B."/>
        </authorList>
    </citation>
    <scope>NUCLEOTIDE SEQUENCE [LARGE SCALE GENOMIC DNA]</scope>
    <source>
        <strain evidence="18">Peat soil MAG SbF1</strain>
    </source>
</reference>
<evidence type="ECO:0000259" key="16">
    <source>
        <dbReference type="Pfam" id="PF00365"/>
    </source>
</evidence>
<dbReference type="EC" id="2.7.1.11" evidence="15"/>
<dbReference type="InterPro" id="IPR022953">
    <property type="entry name" value="ATP_PFK"/>
</dbReference>
<evidence type="ECO:0000256" key="10">
    <source>
        <dbReference type="ARBA" id="ARBA00022777"/>
    </source>
</evidence>
<evidence type="ECO:0000256" key="5">
    <source>
        <dbReference type="ARBA" id="ARBA00022490"/>
    </source>
</evidence>
<dbReference type="GO" id="GO:0006002">
    <property type="term" value="P:fructose 6-phosphate metabolic process"/>
    <property type="evidence" value="ECO:0007669"/>
    <property type="project" value="UniProtKB-UniRule"/>
</dbReference>
<sequence length="323" mass="34131">MSGEIQRIGVLTSGGDAPGMNAALRAVVRKGIFHGMNVYGISRGYEGLIHGEIQKMSIGSVADIVLRGGTILKTARSEGMRTKEGQQKALEQLHKLKIDALVVIGGDGSFRGAQTLVAQGIQIVGIPGTIDNDIAGTDLTIGFDTATNTVVDAVSKIRDTASSHERTFIVEVMGRNCGNIALQAGLACGAESILVPEIPYNLDEISAKLKRGHQRGKNHSIILVSEGVGSAYKIGEELRSLSGFETRITILGHLQRGGNPSALDAVIAAGMGGKAIEIILAKESNRMTAYVNQAVVSSPLDAAYGIRRPFNKELYDLANELSI</sequence>
<dbReference type="GO" id="GO:0003872">
    <property type="term" value="F:6-phosphofructokinase activity"/>
    <property type="evidence" value="ECO:0007669"/>
    <property type="project" value="UniProtKB-UniRule"/>
</dbReference>
<feature type="binding site" description="in other chain" evidence="15">
    <location>
        <begin position="217"/>
        <end position="219"/>
    </location>
    <ligand>
        <name>ADP</name>
        <dbReference type="ChEBI" id="CHEBI:456216"/>
        <note>allosteric activator; ligand shared between dimeric partners</note>
    </ligand>
</feature>
<evidence type="ECO:0000256" key="15">
    <source>
        <dbReference type="HAMAP-Rule" id="MF_00339"/>
    </source>
</evidence>
<feature type="binding site" evidence="15">
    <location>
        <position position="107"/>
    </location>
    <ligand>
        <name>Mg(2+)</name>
        <dbReference type="ChEBI" id="CHEBI:18420"/>
        <note>catalytic</note>
    </ligand>
</feature>
<evidence type="ECO:0000256" key="1">
    <source>
        <dbReference type="ARBA" id="ARBA00001946"/>
    </source>
</evidence>
<name>A0A2U3K0I3_9FIRM</name>
<evidence type="ECO:0000256" key="12">
    <source>
        <dbReference type="ARBA" id="ARBA00022842"/>
    </source>
</evidence>
<evidence type="ECO:0000313" key="17">
    <source>
        <dbReference type="EMBL" id="SPF33161.1"/>
    </source>
</evidence>
<dbReference type="NCBIfam" id="TIGR02482">
    <property type="entry name" value="PFKA_ATP"/>
    <property type="match status" value="1"/>
</dbReference>
<dbReference type="GO" id="GO:0048029">
    <property type="term" value="F:monosaccharide binding"/>
    <property type="evidence" value="ECO:0007669"/>
    <property type="project" value="TreeGrafter"/>
</dbReference>
<feature type="binding site" description="in other chain" evidence="15">
    <location>
        <begin position="253"/>
        <end position="256"/>
    </location>
    <ligand>
        <name>substrate</name>
        <note>ligand shared between dimeric partners</note>
    </ligand>
</feature>
<keyword evidence="6 15" id="KW-0021">Allosteric enzyme</keyword>
<dbReference type="AlphaFoldDB" id="A0A2U3K0I3"/>
<evidence type="ECO:0000256" key="9">
    <source>
        <dbReference type="ARBA" id="ARBA00022741"/>
    </source>
</evidence>
<comment type="caution">
    <text evidence="15">Lacks conserved residue(s) required for the propagation of feature annotation.</text>
</comment>
<feature type="domain" description="Phosphofructokinase" evidence="16">
    <location>
        <begin position="7"/>
        <end position="279"/>
    </location>
</feature>
<keyword evidence="7 15" id="KW-0808">Transferase</keyword>
<dbReference type="FunFam" id="3.40.50.460:FF:000002">
    <property type="entry name" value="ATP-dependent 6-phosphofructokinase"/>
    <property type="match status" value="1"/>
</dbReference>
<keyword evidence="10 15" id="KW-0418">Kinase</keyword>
<dbReference type="PIRSF" id="PIRSF000532">
    <property type="entry name" value="ATP_PFK_prok"/>
    <property type="match status" value="1"/>
</dbReference>
<feature type="binding site" evidence="15">
    <location>
        <position position="247"/>
    </location>
    <ligand>
        <name>substrate</name>
        <note>ligand shared between dimeric partners</note>
    </ligand>
</feature>
<dbReference type="GO" id="GO:0061621">
    <property type="term" value="P:canonical glycolysis"/>
    <property type="evidence" value="ECO:0007669"/>
    <property type="project" value="TreeGrafter"/>
</dbReference>
<dbReference type="Gene3D" id="3.40.50.460">
    <property type="entry name" value="Phosphofructokinase domain"/>
    <property type="match status" value="1"/>
</dbReference>
<keyword evidence="8 15" id="KW-0479">Metal-binding</keyword>
<feature type="binding site" description="in other chain" evidence="15">
    <location>
        <position position="158"/>
    </location>
    <ligand>
        <name>ADP</name>
        <dbReference type="ChEBI" id="CHEBI:456216"/>
        <note>allosteric activator; ligand shared between dimeric partners</note>
    </ligand>
</feature>
<evidence type="ECO:0000256" key="14">
    <source>
        <dbReference type="ARBA" id="ARBA00048070"/>
    </source>
</evidence>
<feature type="binding site" description="in other chain" evidence="15">
    <location>
        <begin position="129"/>
        <end position="131"/>
    </location>
    <ligand>
        <name>substrate</name>
        <note>ligand shared between dimeric partners</note>
    </ligand>
</feature>
<evidence type="ECO:0000313" key="18">
    <source>
        <dbReference type="Proteomes" id="UP000238916"/>
    </source>
</evidence>
<dbReference type="EMBL" id="OMOF01000025">
    <property type="protein sequence ID" value="SPF33161.1"/>
    <property type="molecule type" value="Genomic_DNA"/>
</dbReference>
<comment type="catalytic activity">
    <reaction evidence="14 15">
        <text>beta-D-fructose 6-phosphate + ATP = beta-D-fructose 1,6-bisphosphate + ADP + H(+)</text>
        <dbReference type="Rhea" id="RHEA:16109"/>
        <dbReference type="ChEBI" id="CHEBI:15378"/>
        <dbReference type="ChEBI" id="CHEBI:30616"/>
        <dbReference type="ChEBI" id="CHEBI:32966"/>
        <dbReference type="ChEBI" id="CHEBI:57634"/>
        <dbReference type="ChEBI" id="CHEBI:456216"/>
        <dbReference type="EC" id="2.7.1.11"/>
    </reaction>
</comment>
<comment type="activity regulation">
    <text evidence="15">Allosterically activated by ADP and other diphosphonucleosides, and allosterically inhibited by phosphoenolpyruvate.</text>
</comment>
<feature type="binding site" description="in other chain" evidence="15">
    <location>
        <position position="215"/>
    </location>
    <ligand>
        <name>ADP</name>
        <dbReference type="ChEBI" id="CHEBI:456216"/>
        <note>allosteric activator; ligand shared between dimeric partners</note>
    </ligand>
</feature>
<dbReference type="PRINTS" id="PR00476">
    <property type="entry name" value="PHFRCTKINASE"/>
</dbReference>
<protein>
    <recommendedName>
        <fullName evidence="15">ATP-dependent 6-phosphofructokinase</fullName>
        <shortName evidence="15">ATP-PFK</shortName>
        <shortName evidence="15">Phosphofructokinase</shortName>
        <ecNumber evidence="15">2.7.1.11</ecNumber>
    </recommendedName>
    <alternativeName>
        <fullName evidence="15">Phosphohexokinase</fullName>
    </alternativeName>
</protein>
<dbReference type="GO" id="GO:0030388">
    <property type="term" value="P:fructose 1,6-bisphosphate metabolic process"/>
    <property type="evidence" value="ECO:0007669"/>
    <property type="project" value="TreeGrafter"/>
</dbReference>
<dbReference type="InterPro" id="IPR035966">
    <property type="entry name" value="PKF_sf"/>
</dbReference>
<dbReference type="FunFam" id="3.40.50.450:FF:000001">
    <property type="entry name" value="ATP-dependent 6-phosphofructokinase"/>
    <property type="match status" value="1"/>
</dbReference>
<evidence type="ECO:0000256" key="3">
    <source>
        <dbReference type="ARBA" id="ARBA00004496"/>
    </source>
</evidence>
<comment type="pathway">
    <text evidence="4 15">Carbohydrate degradation; glycolysis; D-glyceraldehyde 3-phosphate and glycerone phosphate from D-glucose: step 3/4.</text>
</comment>
<feature type="binding site" description="in other chain" evidence="15">
    <location>
        <position position="226"/>
    </location>
    <ligand>
        <name>substrate</name>
        <note>ligand shared between dimeric partners</note>
    </ligand>
</feature>
<dbReference type="Pfam" id="PF00365">
    <property type="entry name" value="PFK"/>
    <property type="match status" value="1"/>
</dbReference>
<comment type="similarity">
    <text evidence="15">Belongs to the phosphofructokinase type A (PFKA) family. ATP-dependent PFK group I subfamily. Prokaryotic clade 'B1' sub-subfamily.</text>
</comment>
<dbReference type="SUPFAM" id="SSF53784">
    <property type="entry name" value="Phosphofructokinase"/>
    <property type="match status" value="1"/>
</dbReference>
<feature type="binding site" description="in other chain" evidence="15">
    <location>
        <begin position="189"/>
        <end position="191"/>
    </location>
    <ligand>
        <name>ADP</name>
        <dbReference type="ChEBI" id="CHEBI:456216"/>
        <note>allosteric activator; ligand shared between dimeric partners</note>
    </ligand>
</feature>
<evidence type="ECO:0000256" key="11">
    <source>
        <dbReference type="ARBA" id="ARBA00022840"/>
    </source>
</evidence>
<keyword evidence="5 15" id="KW-0963">Cytoplasm</keyword>
<keyword evidence="11 15" id="KW-0067">ATP-binding</keyword>
<dbReference type="HAMAP" id="MF_00339">
    <property type="entry name" value="Phosphofructokinase_I_B1"/>
    <property type="match status" value="1"/>
</dbReference>
<dbReference type="InterPro" id="IPR012828">
    <property type="entry name" value="PFKA_ATP_prok"/>
</dbReference>
<dbReference type="Gene3D" id="3.40.50.450">
    <property type="match status" value="1"/>
</dbReference>
<accession>A0A2U3K0I3</accession>
<dbReference type="OrthoDB" id="9802503at2"/>
<feature type="binding site" evidence="15">
    <location>
        <begin position="106"/>
        <end position="109"/>
    </location>
    <ligand>
        <name>ATP</name>
        <dbReference type="ChEBI" id="CHEBI:30616"/>
    </ligand>
</feature>
<feature type="binding site" evidence="15">
    <location>
        <position position="15"/>
    </location>
    <ligand>
        <name>ATP</name>
        <dbReference type="ChEBI" id="CHEBI:30616"/>
    </ligand>
</feature>
<dbReference type="Proteomes" id="UP000238916">
    <property type="component" value="Unassembled WGS sequence"/>
</dbReference>
<dbReference type="NCBIfam" id="NF002872">
    <property type="entry name" value="PRK03202.1"/>
    <property type="match status" value="1"/>
</dbReference>
<evidence type="ECO:0000256" key="4">
    <source>
        <dbReference type="ARBA" id="ARBA00004679"/>
    </source>
</evidence>
<evidence type="ECO:0000256" key="2">
    <source>
        <dbReference type="ARBA" id="ARBA00002659"/>
    </source>
</evidence>
<keyword evidence="13 15" id="KW-0324">Glycolysis</keyword>
<dbReference type="GO" id="GO:0016208">
    <property type="term" value="F:AMP binding"/>
    <property type="evidence" value="ECO:0007669"/>
    <property type="project" value="TreeGrafter"/>
</dbReference>
<dbReference type="GO" id="GO:0005945">
    <property type="term" value="C:6-phosphofructokinase complex"/>
    <property type="evidence" value="ECO:0007669"/>
    <property type="project" value="TreeGrafter"/>
</dbReference>
<gene>
    <name evidence="15 17" type="primary">pfkA</name>
    <name evidence="17" type="ORF">SBF1_1200025</name>
</gene>
<dbReference type="PANTHER" id="PTHR13697:SF4">
    <property type="entry name" value="ATP-DEPENDENT 6-PHOSPHOFRUCTOKINASE"/>
    <property type="match status" value="1"/>
</dbReference>
<evidence type="ECO:0000256" key="6">
    <source>
        <dbReference type="ARBA" id="ARBA00022533"/>
    </source>
</evidence>
<comment type="subunit">
    <text evidence="15">Homotetramer.</text>
</comment>
<evidence type="ECO:0000256" key="13">
    <source>
        <dbReference type="ARBA" id="ARBA00023152"/>
    </source>
</evidence>
<dbReference type="GO" id="GO:0042802">
    <property type="term" value="F:identical protein binding"/>
    <property type="evidence" value="ECO:0007669"/>
    <property type="project" value="TreeGrafter"/>
</dbReference>
<dbReference type="GO" id="GO:0046872">
    <property type="term" value="F:metal ion binding"/>
    <property type="evidence" value="ECO:0007669"/>
    <property type="project" value="UniProtKB-KW"/>
</dbReference>
<proteinExistence type="inferred from homology"/>